<comment type="caution">
    <text evidence="2">The sequence shown here is derived from an EMBL/GenBank/DDBJ whole genome shotgun (WGS) entry which is preliminary data.</text>
</comment>
<protein>
    <submittedName>
        <fullName evidence="2">DUF4193 family protein</fullName>
    </submittedName>
</protein>
<reference evidence="2 3" key="1">
    <citation type="submission" date="2023-11" db="EMBL/GenBank/DDBJ databases">
        <title>Novel species in genus Nocardioides.</title>
        <authorList>
            <person name="Zhou H."/>
        </authorList>
    </citation>
    <scope>NUCLEOTIDE SEQUENCE [LARGE SCALE GENOMIC DNA]</scope>
    <source>
        <strain evidence="2 3">S-58</strain>
    </source>
</reference>
<name>A0ABU5KA71_9ACTN</name>
<feature type="compositionally biased region" description="Basic and acidic residues" evidence="1">
    <location>
        <begin position="1"/>
        <end position="21"/>
    </location>
</feature>
<proteinExistence type="predicted"/>
<dbReference type="Pfam" id="PF13834">
    <property type="entry name" value="DUF4193"/>
    <property type="match status" value="1"/>
</dbReference>
<dbReference type="InterPro" id="IPR025242">
    <property type="entry name" value="DUF4193"/>
</dbReference>
<evidence type="ECO:0000313" key="3">
    <source>
        <dbReference type="Proteomes" id="UP001291999"/>
    </source>
</evidence>
<dbReference type="EMBL" id="JAXQPW010000002">
    <property type="protein sequence ID" value="MDZ5661874.1"/>
    <property type="molecule type" value="Genomic_DNA"/>
</dbReference>
<sequence length="98" mass="10962">MTTDYDASRKSEEEQKEESLEALRLTATDTDANSGKVDQDENEAAEAFELPGADLSHEELTVEVVPEQHDEFSCSVCFLVRHRSAKVSEHPFVCRDCA</sequence>
<evidence type="ECO:0000256" key="1">
    <source>
        <dbReference type="SAM" id="MobiDB-lite"/>
    </source>
</evidence>
<accession>A0ABU5KA71</accession>
<feature type="region of interest" description="Disordered" evidence="1">
    <location>
        <begin position="1"/>
        <end position="44"/>
    </location>
</feature>
<dbReference type="Proteomes" id="UP001291999">
    <property type="component" value="Unassembled WGS sequence"/>
</dbReference>
<dbReference type="RefSeq" id="WP_322424074.1">
    <property type="nucleotide sequence ID" value="NZ_JAXQPW010000002.1"/>
</dbReference>
<evidence type="ECO:0000313" key="2">
    <source>
        <dbReference type="EMBL" id="MDZ5661874.1"/>
    </source>
</evidence>
<organism evidence="2 3">
    <name type="scientific">Nocardioides renjunii</name>
    <dbReference type="NCBI Taxonomy" id="3095075"/>
    <lineage>
        <taxon>Bacteria</taxon>
        <taxon>Bacillati</taxon>
        <taxon>Actinomycetota</taxon>
        <taxon>Actinomycetes</taxon>
        <taxon>Propionibacteriales</taxon>
        <taxon>Nocardioidaceae</taxon>
        <taxon>Nocardioides</taxon>
    </lineage>
</organism>
<gene>
    <name evidence="2" type="ORF">SFC79_08870</name>
</gene>
<keyword evidence="3" id="KW-1185">Reference proteome</keyword>